<organism evidence="1 2">
    <name type="scientific">Rhodococcus opacus</name>
    <name type="common">Nocardia opaca</name>
    <dbReference type="NCBI Taxonomy" id="37919"/>
    <lineage>
        <taxon>Bacteria</taxon>
        <taxon>Bacillati</taxon>
        <taxon>Actinomycetota</taxon>
        <taxon>Actinomycetes</taxon>
        <taxon>Mycobacteriales</taxon>
        <taxon>Nocardiaceae</taxon>
        <taxon>Rhodococcus</taxon>
    </lineage>
</organism>
<dbReference type="EMBL" id="JAPWIS010000020">
    <property type="protein sequence ID" value="MCZ4588222.1"/>
    <property type="molecule type" value="Genomic_DNA"/>
</dbReference>
<dbReference type="Pfam" id="PF11662">
    <property type="entry name" value="DUF3263"/>
    <property type="match status" value="1"/>
</dbReference>
<sequence>MTADTTEVTELSRMVAFALRWCAHGGGPAEVIRADFGMDTAAFFRTLVAYLDVAAPAPLRPVLVERMTTVARRRLWLGT</sequence>
<dbReference type="RefSeq" id="WP_269592195.1">
    <property type="nucleotide sequence ID" value="NZ_JAWLUN010000018.1"/>
</dbReference>
<reference evidence="1" key="1">
    <citation type="submission" date="2022-12" db="EMBL/GenBank/DDBJ databases">
        <authorList>
            <person name="Krivoruchko A.V."/>
            <person name="Elkin A."/>
        </authorList>
    </citation>
    <scope>NUCLEOTIDE SEQUENCE</scope>
    <source>
        <strain evidence="1">IEGM 249</strain>
    </source>
</reference>
<dbReference type="InterPro" id="IPR021678">
    <property type="entry name" value="DUF3263"/>
</dbReference>
<comment type="caution">
    <text evidence="1">The sequence shown here is derived from an EMBL/GenBank/DDBJ whole genome shotgun (WGS) entry which is preliminary data.</text>
</comment>
<dbReference type="Proteomes" id="UP001066327">
    <property type="component" value="Unassembled WGS sequence"/>
</dbReference>
<proteinExistence type="predicted"/>
<gene>
    <name evidence="1" type="ORF">O4328_31880</name>
</gene>
<protein>
    <submittedName>
        <fullName evidence="1">DUF3263 domain-containing protein</fullName>
    </submittedName>
</protein>
<keyword evidence="2" id="KW-1185">Reference proteome</keyword>
<evidence type="ECO:0000313" key="1">
    <source>
        <dbReference type="EMBL" id="MCZ4588222.1"/>
    </source>
</evidence>
<accession>A0ABT4NP50</accession>
<evidence type="ECO:0000313" key="2">
    <source>
        <dbReference type="Proteomes" id="UP001066327"/>
    </source>
</evidence>
<name>A0ABT4NP50_RHOOP</name>